<evidence type="ECO:0000313" key="4">
    <source>
        <dbReference type="EMBL" id="AXJ02451.1"/>
    </source>
</evidence>
<feature type="domain" description="AAA+ ATPase" evidence="3">
    <location>
        <begin position="33"/>
        <end position="314"/>
    </location>
</feature>
<dbReference type="SUPFAM" id="SSF52540">
    <property type="entry name" value="P-loop containing nucleoside triphosphate hydrolases"/>
    <property type="match status" value="2"/>
</dbReference>
<evidence type="ECO:0000256" key="2">
    <source>
        <dbReference type="ARBA" id="ARBA00022840"/>
    </source>
</evidence>
<evidence type="ECO:0000256" key="1">
    <source>
        <dbReference type="ARBA" id="ARBA00022741"/>
    </source>
</evidence>
<dbReference type="PANTHER" id="PTHR43788:SF6">
    <property type="entry name" value="DNA HELICASE B"/>
    <property type="match status" value="1"/>
</dbReference>
<dbReference type="GO" id="GO:0003678">
    <property type="term" value="F:DNA helicase activity"/>
    <property type="evidence" value="ECO:0007669"/>
    <property type="project" value="UniProtKB-ARBA"/>
</dbReference>
<dbReference type="KEGG" id="cprv:CYPRO_3218"/>
<dbReference type="Gene3D" id="3.40.50.300">
    <property type="entry name" value="P-loop containing nucleotide triphosphate hydrolases"/>
    <property type="match status" value="2"/>
</dbReference>
<dbReference type="InterPro" id="IPR050534">
    <property type="entry name" value="Coronavir_polyprotein_1ab"/>
</dbReference>
<evidence type="ECO:0000259" key="3">
    <source>
        <dbReference type="SMART" id="SM00382"/>
    </source>
</evidence>
<keyword evidence="4" id="KW-0378">Hydrolase</keyword>
<dbReference type="OrthoDB" id="9803432at2"/>
<dbReference type="InterPro" id="IPR003593">
    <property type="entry name" value="AAA+_ATPase"/>
</dbReference>
<keyword evidence="5" id="KW-1185">Reference proteome</keyword>
<dbReference type="Pfam" id="PF13538">
    <property type="entry name" value="UvrD_C_2"/>
    <property type="match status" value="1"/>
</dbReference>
<dbReference type="Proteomes" id="UP000254808">
    <property type="component" value="Chromosome"/>
</dbReference>
<reference evidence="4 5" key="1">
    <citation type="submission" date="2018-03" db="EMBL/GenBank/DDBJ databases">
        <title>Phenotypic and genomic properties of Cyclonatronum proteinivorum gen. nov., sp. nov., a haloalkaliphilic bacteroidete from soda lakes possessing Na+-translocating rhodopsin.</title>
        <authorList>
            <person name="Toshchakov S.V."/>
            <person name="Korzhenkov A."/>
            <person name="Samarov N.I."/>
            <person name="Kublanov I.V."/>
            <person name="Muntyan M.S."/>
            <person name="Sorokin D.Y."/>
        </authorList>
    </citation>
    <scope>NUCLEOTIDE SEQUENCE [LARGE SCALE GENOMIC DNA]</scope>
    <source>
        <strain evidence="4 5">Omega</strain>
    </source>
</reference>
<dbReference type="CDD" id="cd18809">
    <property type="entry name" value="SF1_C_RecD"/>
    <property type="match status" value="1"/>
</dbReference>
<sequence length="481" mass="54517">MEDHKFTDIFDIRLTNAQGIGFQNLLSFLDEPQEKVFILKGYAGTGKTTLIRGLINYLKKQEKTVCLLASTGRAAKIAGDLTGAPASTIHSHLYKFTRLDKDLDELEKQELNPQTDQYGQIKMVFAAHESLLDPGAVYVIDESSMISDEPDDRTSFALFGSGKLLQDLIGHDPHGKFIFIGDPCQLPPANMPFSPALTKGYIEATYKVKAQEFELTQIVRQDANSGITKAASRLRELYFQNPQWRYGYLFLKGKKNVNLHTSHVSLLNAYIAQIEGDNFARATLIAQTNRHCKQINESIRRMLGRRSGRIEAGDLMMVTQNNYLVPLVNGDLVTIEAVGESTYRTGLQFTKVRVKPLNKEETYEVLLLEDVVYALGPNITTDQHKSLLIDFNRRMKALGLKQSQREFNDNMMADPYLNALRANFGYALTCHKSQGGEWDEVFLYLDNKIQGIPRPGLYQWWYTAVTRARKTLHAVDDWFVK</sequence>
<dbReference type="InterPro" id="IPR027785">
    <property type="entry name" value="UvrD-like_helicase_C"/>
</dbReference>
<evidence type="ECO:0000313" key="5">
    <source>
        <dbReference type="Proteomes" id="UP000254808"/>
    </source>
</evidence>
<organism evidence="4 5">
    <name type="scientific">Cyclonatronum proteinivorum</name>
    <dbReference type="NCBI Taxonomy" id="1457365"/>
    <lineage>
        <taxon>Bacteria</taxon>
        <taxon>Pseudomonadati</taxon>
        <taxon>Balneolota</taxon>
        <taxon>Balneolia</taxon>
        <taxon>Balneolales</taxon>
        <taxon>Cyclonatronaceae</taxon>
        <taxon>Cyclonatronum</taxon>
    </lineage>
</organism>
<dbReference type="PANTHER" id="PTHR43788">
    <property type="entry name" value="DNA2/NAM7 HELICASE FAMILY MEMBER"/>
    <property type="match status" value="1"/>
</dbReference>
<proteinExistence type="predicted"/>
<dbReference type="InterPro" id="IPR027417">
    <property type="entry name" value="P-loop_NTPase"/>
</dbReference>
<dbReference type="Pfam" id="PF13604">
    <property type="entry name" value="AAA_30"/>
    <property type="match status" value="1"/>
</dbReference>
<dbReference type="RefSeq" id="WP_114985537.1">
    <property type="nucleotide sequence ID" value="NZ_CP027806.1"/>
</dbReference>
<keyword evidence="1" id="KW-0547">Nucleotide-binding</keyword>
<name>A0A345UPP9_9BACT</name>
<dbReference type="SMART" id="SM00382">
    <property type="entry name" value="AAA"/>
    <property type="match status" value="1"/>
</dbReference>
<dbReference type="GO" id="GO:0005524">
    <property type="term" value="F:ATP binding"/>
    <property type="evidence" value="ECO:0007669"/>
    <property type="project" value="UniProtKB-KW"/>
</dbReference>
<gene>
    <name evidence="4" type="ORF">CYPRO_3218</name>
</gene>
<dbReference type="AlphaFoldDB" id="A0A345UPP9"/>
<dbReference type="EMBL" id="CP027806">
    <property type="protein sequence ID" value="AXJ02451.1"/>
    <property type="molecule type" value="Genomic_DNA"/>
</dbReference>
<keyword evidence="2" id="KW-0067">ATP-binding</keyword>
<protein>
    <submittedName>
        <fullName evidence="4">UvrD-like helicase C-terminal domain-containing protein</fullName>
    </submittedName>
</protein>
<keyword evidence="4" id="KW-0347">Helicase</keyword>
<accession>A0A345UPP9</accession>